<protein>
    <submittedName>
        <fullName evidence="3">Uncharacterized protein</fullName>
    </submittedName>
</protein>
<dbReference type="Proteomes" id="UP001185779">
    <property type="component" value="Unassembled WGS sequence"/>
</dbReference>
<gene>
    <name evidence="2" type="ORF">R3P94_15575</name>
    <name evidence="3" type="ORF">R3Q15_19575</name>
</gene>
<feature type="transmembrane region" description="Helical" evidence="1">
    <location>
        <begin position="34"/>
        <end position="53"/>
    </location>
</feature>
<name>A0AAE4UBZ4_9ACTN</name>
<feature type="transmembrane region" description="Helical" evidence="1">
    <location>
        <begin position="210"/>
        <end position="230"/>
    </location>
</feature>
<feature type="transmembrane region" description="Helical" evidence="1">
    <location>
        <begin position="236"/>
        <end position="257"/>
    </location>
</feature>
<evidence type="ECO:0000313" key="5">
    <source>
        <dbReference type="Proteomes" id="UP001185922"/>
    </source>
</evidence>
<feature type="transmembrane region" description="Helical" evidence="1">
    <location>
        <begin position="278"/>
        <end position="298"/>
    </location>
</feature>
<feature type="transmembrane region" description="Helical" evidence="1">
    <location>
        <begin position="73"/>
        <end position="90"/>
    </location>
</feature>
<proteinExistence type="predicted"/>
<keyword evidence="4" id="KW-1185">Reference proteome</keyword>
<evidence type="ECO:0000313" key="2">
    <source>
        <dbReference type="EMBL" id="MDV6308704.1"/>
    </source>
</evidence>
<dbReference type="EMBL" id="JAWLKI010000017">
    <property type="protein sequence ID" value="MDV6308704.1"/>
    <property type="molecule type" value="Genomic_DNA"/>
</dbReference>
<evidence type="ECO:0000313" key="3">
    <source>
        <dbReference type="EMBL" id="MDV6314057.1"/>
    </source>
</evidence>
<sequence length="516" mass="56828">MALTASQVVAMATLSRPETPLFGDHPWRVIAFRWVLLVTCTVLGFWNTIAAVIDELRAQTLILYVPVPVPVPVLVVLSLIAVVGVSWRDFDEPPIHDRQTDVIVGIVVIVLAVAGKLLVTPRYGRAYLTSHMDLLALWMFVLGASILLFGLRPVSRYKWAWLVFLLIFPIPVRGLVLALGGTSMAAGFALVLMAVAATVVAVGRTWRRKAVAALIAGAVGLLALLVLNALEAPRNVLVPGPALIAAVATSGIMLVSYRRRGGRRWSPPVRGEVKDPTVGFVGRPVLVVVLAAILLAFIPTPPVGSTWQSNTYPQLEIGGQLNIPPGWRQESVRVYGWVSRLYGPGAVLTRQVLVQSRGTRAFDKFARPRRVVVDSVDSRRPLALEVYPDIFRYDLSDERSNEPVDVALPFGVRGKMWSVVDDARYLTYTVVSWWWNNGRRTQQVMIWAVDDHEPAAYFPEPRITLLENLTSLMTILLRGNAVLLDTDPQYKDRDLLVGLAGGLVRSQLVEVARAEP</sequence>
<accession>A0AAE4UBZ4</accession>
<keyword evidence="1" id="KW-1133">Transmembrane helix</keyword>
<dbReference type="RefSeq" id="WP_096273160.1">
    <property type="nucleotide sequence ID" value="NZ_CP096596.1"/>
</dbReference>
<feature type="transmembrane region" description="Helical" evidence="1">
    <location>
        <begin position="102"/>
        <end position="123"/>
    </location>
</feature>
<keyword evidence="1" id="KW-0812">Transmembrane</keyword>
<dbReference type="AlphaFoldDB" id="A0AAE4UBZ4"/>
<comment type="caution">
    <text evidence="3">The sequence shown here is derived from an EMBL/GenBank/DDBJ whole genome shotgun (WGS) entry which is preliminary data.</text>
</comment>
<evidence type="ECO:0000313" key="4">
    <source>
        <dbReference type="Proteomes" id="UP001185779"/>
    </source>
</evidence>
<feature type="transmembrane region" description="Helical" evidence="1">
    <location>
        <begin position="135"/>
        <end position="152"/>
    </location>
</feature>
<reference evidence="3 4" key="1">
    <citation type="submission" date="2023-10" db="EMBL/GenBank/DDBJ databases">
        <title>Development of a sustainable strategy for remediation of hydrocarbon-contaminated territories based on the waste exchange concept.</title>
        <authorList>
            <person name="Krivoruchko A."/>
        </authorList>
    </citation>
    <scope>NUCLEOTIDE SEQUENCE</scope>
    <source>
        <strain evidence="2 4">IEGM 1266</strain>
        <strain evidence="3">IEGM 1279</strain>
    </source>
</reference>
<keyword evidence="1" id="KW-0472">Membrane</keyword>
<evidence type="ECO:0000256" key="1">
    <source>
        <dbReference type="SAM" id="Phobius"/>
    </source>
</evidence>
<dbReference type="EMBL" id="JAWLKH010000026">
    <property type="protein sequence ID" value="MDV6314057.1"/>
    <property type="molecule type" value="Genomic_DNA"/>
</dbReference>
<organism evidence="3 5">
    <name type="scientific">Gordonia amicalis</name>
    <dbReference type="NCBI Taxonomy" id="89053"/>
    <lineage>
        <taxon>Bacteria</taxon>
        <taxon>Bacillati</taxon>
        <taxon>Actinomycetota</taxon>
        <taxon>Actinomycetes</taxon>
        <taxon>Mycobacteriales</taxon>
        <taxon>Gordoniaceae</taxon>
        <taxon>Gordonia</taxon>
    </lineage>
</organism>
<feature type="transmembrane region" description="Helical" evidence="1">
    <location>
        <begin position="185"/>
        <end position="203"/>
    </location>
</feature>
<feature type="transmembrane region" description="Helical" evidence="1">
    <location>
        <begin position="159"/>
        <end position="179"/>
    </location>
</feature>
<dbReference type="Proteomes" id="UP001185922">
    <property type="component" value="Unassembled WGS sequence"/>
</dbReference>